<gene>
    <name evidence="1" type="ORF">R1flu_012292</name>
</gene>
<protein>
    <submittedName>
        <fullName evidence="1">Uncharacterized protein</fullName>
    </submittedName>
</protein>
<sequence>MRVACALPSPGRRFSSAAYVRARVTGTLSRSFHRPRKASNDHDHLSCSCILRSLSQRLKTRSVLTLRRRDSVVFASIGSSLRNKGDDRWKDVQLS</sequence>
<comment type="caution">
    <text evidence="1">The sequence shown here is derived from an EMBL/GenBank/DDBJ whole genome shotgun (WGS) entry which is preliminary data.</text>
</comment>
<proteinExistence type="predicted"/>
<evidence type="ECO:0000313" key="1">
    <source>
        <dbReference type="EMBL" id="KAL2644705.1"/>
    </source>
</evidence>
<organism evidence="1 2">
    <name type="scientific">Riccia fluitans</name>
    <dbReference type="NCBI Taxonomy" id="41844"/>
    <lineage>
        <taxon>Eukaryota</taxon>
        <taxon>Viridiplantae</taxon>
        <taxon>Streptophyta</taxon>
        <taxon>Embryophyta</taxon>
        <taxon>Marchantiophyta</taxon>
        <taxon>Marchantiopsida</taxon>
        <taxon>Marchantiidae</taxon>
        <taxon>Marchantiales</taxon>
        <taxon>Ricciaceae</taxon>
        <taxon>Riccia</taxon>
    </lineage>
</organism>
<keyword evidence="2" id="KW-1185">Reference proteome</keyword>
<evidence type="ECO:0000313" key="2">
    <source>
        <dbReference type="Proteomes" id="UP001605036"/>
    </source>
</evidence>
<dbReference type="EMBL" id="JBHFFA010000002">
    <property type="protein sequence ID" value="KAL2644705.1"/>
    <property type="molecule type" value="Genomic_DNA"/>
</dbReference>
<dbReference type="AlphaFoldDB" id="A0ABD1ZB54"/>
<accession>A0ABD1ZB54</accession>
<dbReference type="Proteomes" id="UP001605036">
    <property type="component" value="Unassembled WGS sequence"/>
</dbReference>
<name>A0ABD1ZB54_9MARC</name>
<reference evidence="1 2" key="1">
    <citation type="submission" date="2024-09" db="EMBL/GenBank/DDBJ databases">
        <title>Chromosome-scale assembly of Riccia fluitans.</title>
        <authorList>
            <person name="Paukszto L."/>
            <person name="Sawicki J."/>
            <person name="Karawczyk K."/>
            <person name="Piernik-Szablinska J."/>
            <person name="Szczecinska M."/>
            <person name="Mazdziarz M."/>
        </authorList>
    </citation>
    <scope>NUCLEOTIDE SEQUENCE [LARGE SCALE GENOMIC DNA]</scope>
    <source>
        <strain evidence="1">Rf_01</strain>
        <tissue evidence="1">Aerial parts of the thallus</tissue>
    </source>
</reference>